<comment type="function">
    <text evidence="3">Catalyzes oxygen-dependent 5-hydroxyuridine (ho5U) modification at position 34 in tRNAs.</text>
</comment>
<dbReference type="HAMAP" id="MF_00469">
    <property type="entry name" value="TrhO"/>
    <property type="match status" value="1"/>
</dbReference>
<gene>
    <name evidence="3" type="primary">trhO</name>
    <name evidence="5" type="ORF">DI525_01105</name>
</gene>
<dbReference type="Gene3D" id="3.40.250.10">
    <property type="entry name" value="Rhodanese-like domain"/>
    <property type="match status" value="1"/>
</dbReference>
<sequence>MFMPKIVLFYVFTPLADPEAIRLWQKALAEKWNLKGRVIISKDGINATLGGELNDVKRYCRETRSYAPFKNADIKWSEGEGDDFPRLSVKVRPELVTFGAGDELKVNEEGVIGGGTHLKPEDLHHLMDERGDDVVFFDGRNAMEAEIGKFRNAVVPNTTTTRDFLDEIESGKYDDLKKRPVVTYCTGGIRCEVLSVLMKNRGFEEVYQLDGGIVRYGEAYGNDGYWDGSLYVFDKRMHMEFGSGTESLGHCVECGKPTAQFVNCTNNDCRKLFLRCDDCTAAHRHQYCGECEPALV</sequence>
<dbReference type="Pfam" id="PF12368">
    <property type="entry name" value="Rhodanese_C"/>
    <property type="match status" value="1"/>
</dbReference>
<protein>
    <recommendedName>
        <fullName evidence="3">tRNA uridine(34) hydroxylase</fullName>
        <ecNumber evidence="3">1.14.-.-</ecNumber>
    </recommendedName>
    <alternativeName>
        <fullName evidence="3">tRNA hydroxylation protein O</fullName>
    </alternativeName>
</protein>
<evidence type="ECO:0000256" key="3">
    <source>
        <dbReference type="HAMAP-Rule" id="MF_00469"/>
    </source>
</evidence>
<dbReference type="SUPFAM" id="SSF52821">
    <property type="entry name" value="Rhodanese/Cell cycle control phosphatase"/>
    <property type="match status" value="1"/>
</dbReference>
<keyword evidence="2 3" id="KW-0560">Oxidoreductase</keyword>
<dbReference type="InterPro" id="IPR036873">
    <property type="entry name" value="Rhodanese-like_dom_sf"/>
</dbReference>
<dbReference type="CDD" id="cd01518">
    <property type="entry name" value="RHOD_YceA"/>
    <property type="match status" value="1"/>
</dbReference>
<evidence type="ECO:0000256" key="2">
    <source>
        <dbReference type="ARBA" id="ARBA00023002"/>
    </source>
</evidence>
<evidence type="ECO:0000256" key="1">
    <source>
        <dbReference type="ARBA" id="ARBA00022694"/>
    </source>
</evidence>
<dbReference type="PANTHER" id="PTHR43268:SF6">
    <property type="entry name" value="THIOSULFATE SULFURTRANSFERASE_RHODANESE-LIKE DOMAIN-CONTAINING PROTEIN 2"/>
    <property type="match status" value="1"/>
</dbReference>
<evidence type="ECO:0000313" key="5">
    <source>
        <dbReference type="EMBL" id="PZR06889.1"/>
    </source>
</evidence>
<dbReference type="RefSeq" id="WP_303733958.1">
    <property type="nucleotide sequence ID" value="NZ_CAKZHK010000006.1"/>
</dbReference>
<dbReference type="SMART" id="SM00450">
    <property type="entry name" value="RHOD"/>
    <property type="match status" value="1"/>
</dbReference>
<dbReference type="GO" id="GO:0016705">
    <property type="term" value="F:oxidoreductase activity, acting on paired donors, with incorporation or reduction of molecular oxygen"/>
    <property type="evidence" value="ECO:0007669"/>
    <property type="project" value="UniProtKB-UniRule"/>
</dbReference>
<keyword evidence="1 3" id="KW-0819">tRNA processing</keyword>
<comment type="similarity">
    <text evidence="3">Belongs to the TrhO family.</text>
</comment>
<dbReference type="GO" id="GO:0006400">
    <property type="term" value="P:tRNA modification"/>
    <property type="evidence" value="ECO:0007669"/>
    <property type="project" value="UniProtKB-UniRule"/>
</dbReference>
<dbReference type="InterPro" id="IPR001763">
    <property type="entry name" value="Rhodanese-like_dom"/>
</dbReference>
<dbReference type="PROSITE" id="PS50206">
    <property type="entry name" value="RHODANESE_3"/>
    <property type="match status" value="1"/>
</dbReference>
<comment type="caution">
    <text evidence="5">The sequence shown here is derived from an EMBL/GenBank/DDBJ whole genome shotgun (WGS) entry which is preliminary data.</text>
</comment>
<name>A0A2W5SUE0_9CORY</name>
<dbReference type="EMBL" id="QFRA01000001">
    <property type="protein sequence ID" value="PZR06889.1"/>
    <property type="molecule type" value="Genomic_DNA"/>
</dbReference>
<dbReference type="NCBIfam" id="NF001134">
    <property type="entry name" value="PRK00142.1-2"/>
    <property type="match status" value="1"/>
</dbReference>
<dbReference type="PANTHER" id="PTHR43268">
    <property type="entry name" value="THIOSULFATE SULFURTRANSFERASE/RHODANESE-LIKE DOMAIN-CONTAINING PROTEIN 2"/>
    <property type="match status" value="1"/>
</dbReference>
<evidence type="ECO:0000259" key="4">
    <source>
        <dbReference type="PROSITE" id="PS50206"/>
    </source>
</evidence>
<proteinExistence type="inferred from homology"/>
<comment type="catalytic activity">
    <reaction evidence="3">
        <text>uridine(34) in tRNA + AH2 + O2 = 5-hydroxyuridine(34) in tRNA + A + H2O</text>
        <dbReference type="Rhea" id="RHEA:64224"/>
        <dbReference type="Rhea" id="RHEA-COMP:11727"/>
        <dbReference type="Rhea" id="RHEA-COMP:13381"/>
        <dbReference type="ChEBI" id="CHEBI:13193"/>
        <dbReference type="ChEBI" id="CHEBI:15377"/>
        <dbReference type="ChEBI" id="CHEBI:15379"/>
        <dbReference type="ChEBI" id="CHEBI:17499"/>
        <dbReference type="ChEBI" id="CHEBI:65315"/>
        <dbReference type="ChEBI" id="CHEBI:136877"/>
    </reaction>
</comment>
<accession>A0A2W5SUE0</accession>
<dbReference type="Proteomes" id="UP000249432">
    <property type="component" value="Unassembled WGS sequence"/>
</dbReference>
<dbReference type="InterPro" id="IPR020936">
    <property type="entry name" value="TrhO"/>
</dbReference>
<evidence type="ECO:0000313" key="6">
    <source>
        <dbReference type="Proteomes" id="UP000249432"/>
    </source>
</evidence>
<dbReference type="Gene3D" id="3.30.70.100">
    <property type="match status" value="1"/>
</dbReference>
<dbReference type="Pfam" id="PF00581">
    <property type="entry name" value="Rhodanese"/>
    <property type="match status" value="1"/>
</dbReference>
<dbReference type="Pfam" id="PF17773">
    <property type="entry name" value="UPF0176_N"/>
    <property type="match status" value="1"/>
</dbReference>
<dbReference type="InterPro" id="IPR040503">
    <property type="entry name" value="TRHO_N"/>
</dbReference>
<dbReference type="EC" id="1.14.-.-" evidence="3"/>
<dbReference type="InterPro" id="IPR022111">
    <property type="entry name" value="Rhodanese_C"/>
</dbReference>
<organism evidence="5 6">
    <name type="scientific">Corynebacterium kroppenstedtii</name>
    <dbReference type="NCBI Taxonomy" id="161879"/>
    <lineage>
        <taxon>Bacteria</taxon>
        <taxon>Bacillati</taxon>
        <taxon>Actinomycetota</taxon>
        <taxon>Actinomycetes</taxon>
        <taxon>Mycobacteriales</taxon>
        <taxon>Corynebacteriaceae</taxon>
        <taxon>Corynebacterium</taxon>
    </lineage>
</organism>
<reference evidence="5 6" key="1">
    <citation type="submission" date="2017-08" db="EMBL/GenBank/DDBJ databases">
        <title>Infants hospitalized years apart are colonized by the same room-sourced microbial strains.</title>
        <authorList>
            <person name="Brooks B."/>
            <person name="Olm M.R."/>
            <person name="Firek B.A."/>
            <person name="Baker R."/>
            <person name="Thomas B.C."/>
            <person name="Morowitz M.J."/>
            <person name="Banfield J.F."/>
        </authorList>
    </citation>
    <scope>NUCLEOTIDE SEQUENCE [LARGE SCALE GENOMIC DNA]</scope>
    <source>
        <strain evidence="5">S2_003_000_R1_3</strain>
    </source>
</reference>
<feature type="domain" description="Rhodanese" evidence="4">
    <location>
        <begin position="130"/>
        <end position="225"/>
    </location>
</feature>
<dbReference type="AlphaFoldDB" id="A0A2W5SUE0"/>